<keyword evidence="2" id="KW-1185">Reference proteome</keyword>
<protein>
    <submittedName>
        <fullName evidence="1">Uncharacterized protein</fullName>
    </submittedName>
</protein>
<dbReference type="Proteomes" id="UP000294335">
    <property type="component" value="Unassembled WGS sequence"/>
</dbReference>
<organism evidence="1 2">
    <name type="scientific">Pseudomonas inefficax</name>
    <dbReference type="NCBI Taxonomy" id="2078786"/>
    <lineage>
        <taxon>Bacteria</taxon>
        <taxon>Pseudomonadati</taxon>
        <taxon>Pseudomonadota</taxon>
        <taxon>Gammaproteobacteria</taxon>
        <taxon>Pseudomonadales</taxon>
        <taxon>Pseudomonadaceae</taxon>
        <taxon>Pseudomonas</taxon>
    </lineage>
</organism>
<accession>A0AAQ1P7D1</accession>
<gene>
    <name evidence="1" type="ORF">JV551A3_V1_700138</name>
</gene>
<evidence type="ECO:0000313" key="2">
    <source>
        <dbReference type="Proteomes" id="UP000294335"/>
    </source>
</evidence>
<comment type="caution">
    <text evidence="1">The sequence shown here is derived from an EMBL/GenBank/DDBJ whole genome shotgun (WGS) entry which is preliminary data.</text>
</comment>
<reference evidence="1 2" key="1">
    <citation type="submission" date="2018-02" db="EMBL/GenBank/DDBJ databases">
        <authorList>
            <person name="Dubost A."/>
        </authorList>
    </citation>
    <scope>NUCLEOTIDE SEQUENCE [LARGE SCALE GENOMIC DNA]</scope>
    <source>
        <strain evidence="2">JV551A3</strain>
    </source>
</reference>
<sequence>MKMGSLRGALVFQVFQLCTVLVRVMFVVEHSHQLALLVHIPDPHASGQAFVGHFRFVAFGYLDCHR</sequence>
<dbReference type="EMBL" id="OPYN01000070">
    <property type="protein sequence ID" value="SPO59866.1"/>
    <property type="molecule type" value="Genomic_DNA"/>
</dbReference>
<proteinExistence type="predicted"/>
<evidence type="ECO:0000313" key="1">
    <source>
        <dbReference type="EMBL" id="SPO59866.1"/>
    </source>
</evidence>
<dbReference type="AlphaFoldDB" id="A0AAQ1P7D1"/>
<name>A0AAQ1P7D1_9PSED</name>